<comment type="caution">
    <text evidence="1">The sequence shown here is derived from an EMBL/GenBank/DDBJ whole genome shotgun (WGS) entry which is preliminary data.</text>
</comment>
<gene>
    <name evidence="1" type="ORF">LOY88_000403</name>
</gene>
<evidence type="ECO:0000313" key="1">
    <source>
        <dbReference type="EMBL" id="KAI2392937.1"/>
    </source>
</evidence>
<organism evidence="1">
    <name type="scientific">Ophidiomyces ophidiicola</name>
    <dbReference type="NCBI Taxonomy" id="1387563"/>
    <lineage>
        <taxon>Eukaryota</taxon>
        <taxon>Fungi</taxon>
        <taxon>Dikarya</taxon>
        <taxon>Ascomycota</taxon>
        <taxon>Pezizomycotina</taxon>
        <taxon>Eurotiomycetes</taxon>
        <taxon>Eurotiomycetidae</taxon>
        <taxon>Onygenales</taxon>
        <taxon>Onygenaceae</taxon>
        <taxon>Ophidiomyces</taxon>
    </lineage>
</organism>
<reference evidence="1" key="1">
    <citation type="journal article" date="2022" name="bioRxiv">
        <title>Population genetic analysis of Ophidiomyces ophidiicola, the causative agent of snake fungal disease, indicates recent introductions to the USA.</title>
        <authorList>
            <person name="Ladner J.T."/>
            <person name="Palmer J.M."/>
            <person name="Ettinger C.L."/>
            <person name="Stajich J.E."/>
            <person name="Farrell T.M."/>
            <person name="Glorioso B.M."/>
            <person name="Lawson B."/>
            <person name="Price S.J."/>
            <person name="Stengle A.G."/>
            <person name="Grear D.A."/>
            <person name="Lorch J.M."/>
        </authorList>
    </citation>
    <scope>NUCLEOTIDE SEQUENCE</scope>
    <source>
        <strain evidence="1">NWHC 24266-5</strain>
    </source>
</reference>
<name>A0ACB8V5C1_9EURO</name>
<sequence length="337" mass="36620">MQAIHSRINSYFELNGNTSLKPVIAAGAMETNHAIAAQHIITLASFAKERLPRPKHTLEGEAALSLSSDTFLCNANESCLSYRFVEMLESHHALVVKALQQLYAHCINNKCFPGEPIDVVDGYPLTHAILDRLGLIKEAEESTSEGLDTDTIETSQYWRPQRRSSSSIDTEYASSMQTSPVERSPISDSTSESPTSESHRGPPLTSLQGIYSSYGPYHCPDEQAWPMDATTQVMDFTHPTATTGIQVETQYLPAPTSAVGPTSTICHENSTSHLAIGNTTGPTSPACGHTGYTGPFPSISSFAYQHSGDGTQGADQQYEWAPNLWDRSKSGQPPNVE</sequence>
<protein>
    <submittedName>
        <fullName evidence="1">Uncharacterized protein</fullName>
    </submittedName>
</protein>
<proteinExistence type="predicted"/>
<accession>A0ACB8V5C1</accession>
<dbReference type="EMBL" id="JALBCA010000004">
    <property type="protein sequence ID" value="KAI2392937.1"/>
    <property type="molecule type" value="Genomic_DNA"/>
</dbReference>